<evidence type="ECO:0000313" key="2">
    <source>
        <dbReference type="EMBL" id="RCN37330.1"/>
    </source>
</evidence>
<dbReference type="Proteomes" id="UP000252519">
    <property type="component" value="Unassembled WGS sequence"/>
</dbReference>
<dbReference type="STRING" id="29170.A0A368G2R6"/>
<dbReference type="AlphaFoldDB" id="A0A368G2R6"/>
<reference evidence="2 3" key="1">
    <citation type="submission" date="2014-10" db="EMBL/GenBank/DDBJ databases">
        <title>Draft genome of the hookworm Ancylostoma caninum.</title>
        <authorList>
            <person name="Mitreva M."/>
        </authorList>
    </citation>
    <scope>NUCLEOTIDE SEQUENCE [LARGE SCALE GENOMIC DNA]</scope>
    <source>
        <strain evidence="2 3">Baltimore</strain>
    </source>
</reference>
<dbReference type="Pfam" id="PF18701">
    <property type="entry name" value="DUF5641"/>
    <property type="match status" value="1"/>
</dbReference>
<proteinExistence type="predicted"/>
<evidence type="ECO:0000313" key="3">
    <source>
        <dbReference type="Proteomes" id="UP000252519"/>
    </source>
</evidence>
<feature type="domain" description="DUF5641" evidence="1">
    <location>
        <begin position="5"/>
        <end position="95"/>
    </location>
</feature>
<sequence>MLRHLNKFWDIWYKDYLTTIAHRHQQRIRQGRSTPLVPSVGDVVLVAEKNIPRGQWPLAIITSIKHSKTNVPRYVTVRMSNGHELQRSINQLYLLEVTAKGDPKPCEKPKPTRIQPPRAVKRVRFALGTKHR</sequence>
<dbReference type="EMBL" id="JOJR01000478">
    <property type="protein sequence ID" value="RCN37330.1"/>
    <property type="molecule type" value="Genomic_DNA"/>
</dbReference>
<comment type="caution">
    <text evidence="2">The sequence shown here is derived from an EMBL/GenBank/DDBJ whole genome shotgun (WGS) entry which is preliminary data.</text>
</comment>
<dbReference type="OrthoDB" id="5846442at2759"/>
<keyword evidence="3" id="KW-1185">Reference proteome</keyword>
<gene>
    <name evidence="2" type="ORF">ANCCAN_16764</name>
</gene>
<name>A0A368G2R6_ANCCA</name>
<dbReference type="InterPro" id="IPR040676">
    <property type="entry name" value="DUF5641"/>
</dbReference>
<organism evidence="2 3">
    <name type="scientific">Ancylostoma caninum</name>
    <name type="common">Dog hookworm</name>
    <dbReference type="NCBI Taxonomy" id="29170"/>
    <lineage>
        <taxon>Eukaryota</taxon>
        <taxon>Metazoa</taxon>
        <taxon>Ecdysozoa</taxon>
        <taxon>Nematoda</taxon>
        <taxon>Chromadorea</taxon>
        <taxon>Rhabditida</taxon>
        <taxon>Rhabditina</taxon>
        <taxon>Rhabditomorpha</taxon>
        <taxon>Strongyloidea</taxon>
        <taxon>Ancylostomatidae</taxon>
        <taxon>Ancylostomatinae</taxon>
        <taxon>Ancylostoma</taxon>
    </lineage>
</organism>
<accession>A0A368G2R6</accession>
<evidence type="ECO:0000259" key="1">
    <source>
        <dbReference type="Pfam" id="PF18701"/>
    </source>
</evidence>
<protein>
    <recommendedName>
        <fullName evidence="1">DUF5641 domain-containing protein</fullName>
    </recommendedName>
</protein>